<name>X0YV95_9ZZZZ</name>
<dbReference type="EMBL" id="BARS01044875">
    <property type="protein sequence ID" value="GAG40516.1"/>
    <property type="molecule type" value="Genomic_DNA"/>
</dbReference>
<proteinExistence type="predicted"/>
<protein>
    <submittedName>
        <fullName evidence="1">Uncharacterized protein</fullName>
    </submittedName>
</protein>
<accession>X0YV95</accession>
<gene>
    <name evidence="1" type="ORF">S01H1_67725</name>
</gene>
<reference evidence="1" key="1">
    <citation type="journal article" date="2014" name="Front. Microbiol.">
        <title>High frequency of phylogenetically diverse reductive dehalogenase-homologous genes in deep subseafloor sedimentary metagenomes.</title>
        <authorList>
            <person name="Kawai M."/>
            <person name="Futagami T."/>
            <person name="Toyoda A."/>
            <person name="Takaki Y."/>
            <person name="Nishi S."/>
            <person name="Hori S."/>
            <person name="Arai W."/>
            <person name="Tsubouchi T."/>
            <person name="Morono Y."/>
            <person name="Uchiyama I."/>
            <person name="Ito T."/>
            <person name="Fujiyama A."/>
            <person name="Inagaki F."/>
            <person name="Takami H."/>
        </authorList>
    </citation>
    <scope>NUCLEOTIDE SEQUENCE</scope>
    <source>
        <strain evidence="1">Expedition CK06-06</strain>
    </source>
</reference>
<sequence length="174" mass="19989">SLFHNLSSIKWKSNWIERHRSAIQKSATALMMTALVYYASVTSLTVRGITPTQLAAENWIVSNIPTANSIASEKNTPRLNGFKQFDSSWAFGKDNTLDWYKENKYTVFLVTEDKAMNFSSIEHPRIHQFRRDLEKEGVLLKEFGPSILKPGPKILIYQVHPLIEKEDIMFADKL</sequence>
<feature type="non-terminal residue" evidence="1">
    <location>
        <position position="1"/>
    </location>
</feature>
<evidence type="ECO:0000313" key="1">
    <source>
        <dbReference type="EMBL" id="GAG40516.1"/>
    </source>
</evidence>
<comment type="caution">
    <text evidence="1">The sequence shown here is derived from an EMBL/GenBank/DDBJ whole genome shotgun (WGS) entry which is preliminary data.</text>
</comment>
<organism evidence="1">
    <name type="scientific">marine sediment metagenome</name>
    <dbReference type="NCBI Taxonomy" id="412755"/>
    <lineage>
        <taxon>unclassified sequences</taxon>
        <taxon>metagenomes</taxon>
        <taxon>ecological metagenomes</taxon>
    </lineage>
</organism>
<dbReference type="AlphaFoldDB" id="X0YV95"/>